<evidence type="ECO:0000313" key="1">
    <source>
        <dbReference type="EMBL" id="KAK5952855.1"/>
    </source>
</evidence>
<protein>
    <recommendedName>
        <fullName evidence="3">F-box domain-containing protein</fullName>
    </recommendedName>
</protein>
<dbReference type="EMBL" id="JAKLMC020000013">
    <property type="protein sequence ID" value="KAK5952855.1"/>
    <property type="molecule type" value="Genomic_DNA"/>
</dbReference>
<name>A0AAN8EFE5_9EURO</name>
<gene>
    <name evidence="1" type="ORF">OHC33_005976</name>
</gene>
<keyword evidence="2" id="KW-1185">Reference proteome</keyword>
<sequence length="315" mass="36247">MSKNDQHQGVHPEITKSFELASSHQPSSGFMQLPTELRLDILRTLLYEDNYLQISTQCRDPDRPLFDAEYLDLDVQLLRVCQTLYHEAHSILYGENILAISIENLYFLGIDIGVPRFDRPAEVLDFPRSLIEYLEGGLTGSTSRDRAANRLLEALPVLNKFQRFQVDVTIGDAGWNLVTVLMLRDLLWDKDVNIFDDSDPGSNVSRLKPFMLLRCRTVEFYLDPIQGDDIEAIERVITSGEPVVDTFQTYVELLEEIRDLGECDDGTDFENWSLRMSSDRLSDAALSFDAERMAREVKLVREEMKEWEERLAEEA</sequence>
<comment type="caution">
    <text evidence="1">The sequence shown here is derived from an EMBL/GenBank/DDBJ whole genome shotgun (WGS) entry which is preliminary data.</text>
</comment>
<reference evidence="1 2" key="1">
    <citation type="submission" date="2022-12" db="EMBL/GenBank/DDBJ databases">
        <title>Genomic features and morphological characterization of a novel Knufia sp. strain isolated from spacecraft assembly facility.</title>
        <authorList>
            <person name="Teixeira M."/>
            <person name="Chander A.M."/>
            <person name="Stajich J.E."/>
            <person name="Venkateswaran K."/>
        </authorList>
    </citation>
    <scope>NUCLEOTIDE SEQUENCE [LARGE SCALE GENOMIC DNA]</scope>
    <source>
        <strain evidence="1 2">FJI-L2-BK-P2</strain>
    </source>
</reference>
<dbReference type="Proteomes" id="UP001316803">
    <property type="component" value="Unassembled WGS sequence"/>
</dbReference>
<proteinExistence type="predicted"/>
<evidence type="ECO:0008006" key="3">
    <source>
        <dbReference type="Google" id="ProtNLM"/>
    </source>
</evidence>
<organism evidence="1 2">
    <name type="scientific">Knufia fluminis</name>
    <dbReference type="NCBI Taxonomy" id="191047"/>
    <lineage>
        <taxon>Eukaryota</taxon>
        <taxon>Fungi</taxon>
        <taxon>Dikarya</taxon>
        <taxon>Ascomycota</taxon>
        <taxon>Pezizomycotina</taxon>
        <taxon>Eurotiomycetes</taxon>
        <taxon>Chaetothyriomycetidae</taxon>
        <taxon>Chaetothyriales</taxon>
        <taxon>Trichomeriaceae</taxon>
        <taxon>Knufia</taxon>
    </lineage>
</organism>
<accession>A0AAN8EFE5</accession>
<evidence type="ECO:0000313" key="2">
    <source>
        <dbReference type="Proteomes" id="UP001316803"/>
    </source>
</evidence>
<dbReference type="AlphaFoldDB" id="A0AAN8EFE5"/>